<gene>
    <name evidence="1" type="ORF">ABH943_002944</name>
</gene>
<organism evidence="1 2">
    <name type="scientific">Caballeronia udeis</name>
    <dbReference type="NCBI Taxonomy" id="1232866"/>
    <lineage>
        <taxon>Bacteria</taxon>
        <taxon>Pseudomonadati</taxon>
        <taxon>Pseudomonadota</taxon>
        <taxon>Betaproteobacteria</taxon>
        <taxon>Burkholderiales</taxon>
        <taxon>Burkholderiaceae</taxon>
        <taxon>Caballeronia</taxon>
    </lineage>
</organism>
<reference evidence="1 2" key="1">
    <citation type="submission" date="2024-11" db="EMBL/GenBank/DDBJ databases">
        <title>Using genomics to understand microbial adaptation to soil warming.</title>
        <authorList>
            <person name="Deangelis K.M. PhD."/>
        </authorList>
    </citation>
    <scope>NUCLEOTIDE SEQUENCE [LARGE SCALE GENOMIC DNA]</scope>
    <source>
        <strain evidence="1 2">GAS97</strain>
    </source>
</reference>
<dbReference type="Proteomes" id="UP001620514">
    <property type="component" value="Unassembled WGS sequence"/>
</dbReference>
<sequence>MALLTLPNGEISRRASRTLGYFRRVDGASFRSDSPIVTFNWICFIDKPLLGALTTYAERERYDTD</sequence>
<protein>
    <submittedName>
        <fullName evidence="1">Uncharacterized protein</fullName>
    </submittedName>
</protein>
<keyword evidence="2" id="KW-1185">Reference proteome</keyword>
<accession>A0ABW8MHD2</accession>
<proteinExistence type="predicted"/>
<evidence type="ECO:0000313" key="2">
    <source>
        <dbReference type="Proteomes" id="UP001620514"/>
    </source>
</evidence>
<name>A0ABW8MHD2_9BURK</name>
<comment type="caution">
    <text evidence="1">The sequence shown here is derived from an EMBL/GenBank/DDBJ whole genome shotgun (WGS) entry which is preliminary data.</text>
</comment>
<evidence type="ECO:0000313" key="1">
    <source>
        <dbReference type="EMBL" id="MFK4442922.1"/>
    </source>
</evidence>
<dbReference type="EMBL" id="JBIYDN010000008">
    <property type="protein sequence ID" value="MFK4442922.1"/>
    <property type="molecule type" value="Genomic_DNA"/>
</dbReference>